<feature type="chain" id="PRO_5044822960" evidence="2">
    <location>
        <begin position="27"/>
        <end position="202"/>
    </location>
</feature>
<protein>
    <submittedName>
        <fullName evidence="3">Uncharacterized protein</fullName>
    </submittedName>
</protein>
<dbReference type="EMBL" id="CAKOAT010485153">
    <property type="protein sequence ID" value="CAH8379100.1"/>
    <property type="molecule type" value="Genomic_DNA"/>
</dbReference>
<evidence type="ECO:0000313" key="4">
    <source>
        <dbReference type="Proteomes" id="UP001642260"/>
    </source>
</evidence>
<evidence type="ECO:0000256" key="1">
    <source>
        <dbReference type="SAM" id="Phobius"/>
    </source>
</evidence>
<keyword evidence="1" id="KW-0812">Transmembrane</keyword>
<reference evidence="3 4" key="1">
    <citation type="submission" date="2022-03" db="EMBL/GenBank/DDBJ databases">
        <authorList>
            <person name="Macdonald S."/>
            <person name="Ahmed S."/>
            <person name="Newling K."/>
        </authorList>
    </citation>
    <scope>NUCLEOTIDE SEQUENCE [LARGE SCALE GENOMIC DNA]</scope>
</reference>
<comment type="caution">
    <text evidence="3">The sequence shown here is derived from an EMBL/GenBank/DDBJ whole genome shotgun (WGS) entry which is preliminary data.</text>
</comment>
<accession>A0ABC8LA05</accession>
<sequence>MSPSHLLTAVHLILIVAASFVLTASTAPLDSAGSSAPHVITWFACFSSLHNIYYLLRQLRLGFSNVYSRSVNYDYPQAFRMKPSAGVPHLLQETLPFVKLVVRASNGIDETRSSSDILGLLPTSFVDVSDEFRALPRPSRVALCSAVDSYSDENGIRVTSPITPLYTVAISPRDFRHSETYAGKCCRLQISHGPGLMHLEWA</sequence>
<evidence type="ECO:0000256" key="2">
    <source>
        <dbReference type="SAM" id="SignalP"/>
    </source>
</evidence>
<keyword evidence="2" id="KW-0732">Signal</keyword>
<keyword evidence="4" id="KW-1185">Reference proteome</keyword>
<keyword evidence="1" id="KW-1133">Transmembrane helix</keyword>
<feature type="signal peptide" evidence="2">
    <location>
        <begin position="1"/>
        <end position="26"/>
    </location>
</feature>
<organism evidence="3 4">
    <name type="scientific">Eruca vesicaria subsp. sativa</name>
    <name type="common">Garden rocket</name>
    <name type="synonym">Eruca sativa</name>
    <dbReference type="NCBI Taxonomy" id="29727"/>
    <lineage>
        <taxon>Eukaryota</taxon>
        <taxon>Viridiplantae</taxon>
        <taxon>Streptophyta</taxon>
        <taxon>Embryophyta</taxon>
        <taxon>Tracheophyta</taxon>
        <taxon>Spermatophyta</taxon>
        <taxon>Magnoliopsida</taxon>
        <taxon>eudicotyledons</taxon>
        <taxon>Gunneridae</taxon>
        <taxon>Pentapetalae</taxon>
        <taxon>rosids</taxon>
        <taxon>malvids</taxon>
        <taxon>Brassicales</taxon>
        <taxon>Brassicaceae</taxon>
        <taxon>Brassiceae</taxon>
        <taxon>Eruca</taxon>
    </lineage>
</organism>
<evidence type="ECO:0000313" key="3">
    <source>
        <dbReference type="EMBL" id="CAH8379100.1"/>
    </source>
</evidence>
<name>A0ABC8LA05_ERUVS</name>
<dbReference type="AlphaFoldDB" id="A0ABC8LA05"/>
<gene>
    <name evidence="3" type="ORF">ERUC_LOCUS32808</name>
</gene>
<proteinExistence type="predicted"/>
<dbReference type="Proteomes" id="UP001642260">
    <property type="component" value="Unassembled WGS sequence"/>
</dbReference>
<keyword evidence="1" id="KW-0472">Membrane</keyword>
<feature type="transmembrane region" description="Helical" evidence="1">
    <location>
        <begin position="39"/>
        <end position="56"/>
    </location>
</feature>